<organism evidence="2 3">
    <name type="scientific">Acacia crassicarpa</name>
    <name type="common">northern wattle</name>
    <dbReference type="NCBI Taxonomy" id="499986"/>
    <lineage>
        <taxon>Eukaryota</taxon>
        <taxon>Viridiplantae</taxon>
        <taxon>Streptophyta</taxon>
        <taxon>Embryophyta</taxon>
        <taxon>Tracheophyta</taxon>
        <taxon>Spermatophyta</taxon>
        <taxon>Magnoliopsida</taxon>
        <taxon>eudicotyledons</taxon>
        <taxon>Gunneridae</taxon>
        <taxon>Pentapetalae</taxon>
        <taxon>rosids</taxon>
        <taxon>fabids</taxon>
        <taxon>Fabales</taxon>
        <taxon>Fabaceae</taxon>
        <taxon>Caesalpinioideae</taxon>
        <taxon>mimosoid clade</taxon>
        <taxon>Acacieae</taxon>
        <taxon>Acacia</taxon>
    </lineage>
</organism>
<reference evidence="2" key="1">
    <citation type="submission" date="2023-10" db="EMBL/GenBank/DDBJ databases">
        <title>Chromosome-level genome of the transformable northern wattle, Acacia crassicarpa.</title>
        <authorList>
            <person name="Massaro I."/>
            <person name="Sinha N.R."/>
            <person name="Poethig S."/>
            <person name="Leichty A.R."/>
        </authorList>
    </citation>
    <scope>NUCLEOTIDE SEQUENCE</scope>
    <source>
        <strain evidence="2">Acra3RX</strain>
        <tissue evidence="2">Leaf</tissue>
    </source>
</reference>
<dbReference type="Pfam" id="PF01535">
    <property type="entry name" value="PPR"/>
    <property type="match status" value="2"/>
</dbReference>
<dbReference type="GO" id="GO:0003723">
    <property type="term" value="F:RNA binding"/>
    <property type="evidence" value="ECO:0007669"/>
    <property type="project" value="InterPro"/>
</dbReference>
<dbReference type="Gene3D" id="1.25.40.10">
    <property type="entry name" value="Tetratricopeptide repeat domain"/>
    <property type="match status" value="1"/>
</dbReference>
<dbReference type="EMBL" id="JAWXYG010000004">
    <property type="protein sequence ID" value="KAK4275946.1"/>
    <property type="molecule type" value="Genomic_DNA"/>
</dbReference>
<evidence type="ECO:0008006" key="4">
    <source>
        <dbReference type="Google" id="ProtNLM"/>
    </source>
</evidence>
<protein>
    <recommendedName>
        <fullName evidence="4">Pentatricopeptide repeat-containing protein</fullName>
    </recommendedName>
</protein>
<comment type="caution">
    <text evidence="2">The sequence shown here is derived from an EMBL/GenBank/DDBJ whole genome shotgun (WGS) entry which is preliminary data.</text>
</comment>
<dbReference type="InterPro" id="IPR011990">
    <property type="entry name" value="TPR-like_helical_dom_sf"/>
</dbReference>
<name>A0AAE1JSU5_9FABA</name>
<sequence length="120" mass="13176">MVIGLTQFEMNKEAVLLFSEMNDLGFMPDEYSLGSILSGCAHLGALLAGMQVRAYVMKCGFEFNLVVGSSLAHMYMKTGSMQDGQKIIKSMPIHNVVVWNTLIAGKAQNGYAEEVLDLYC</sequence>
<keyword evidence="3" id="KW-1185">Reference proteome</keyword>
<dbReference type="InterPro" id="IPR046960">
    <property type="entry name" value="PPR_At4g14850-like_plant"/>
</dbReference>
<proteinExistence type="predicted"/>
<evidence type="ECO:0000313" key="3">
    <source>
        <dbReference type="Proteomes" id="UP001293593"/>
    </source>
</evidence>
<evidence type="ECO:0000256" key="1">
    <source>
        <dbReference type="ARBA" id="ARBA00022737"/>
    </source>
</evidence>
<accession>A0AAE1JSU5</accession>
<evidence type="ECO:0000313" key="2">
    <source>
        <dbReference type="EMBL" id="KAK4275946.1"/>
    </source>
</evidence>
<gene>
    <name evidence="2" type="ORF">QN277_018956</name>
</gene>
<dbReference type="InterPro" id="IPR002885">
    <property type="entry name" value="PPR_rpt"/>
</dbReference>
<keyword evidence="1" id="KW-0677">Repeat</keyword>
<dbReference type="PANTHER" id="PTHR47926:SF347">
    <property type="entry name" value="PENTATRICOPEPTIDE REPEAT-CONTAINING PROTEIN"/>
    <property type="match status" value="1"/>
</dbReference>
<dbReference type="AlphaFoldDB" id="A0AAE1JSU5"/>
<dbReference type="PANTHER" id="PTHR47926">
    <property type="entry name" value="PENTATRICOPEPTIDE REPEAT-CONTAINING PROTEIN"/>
    <property type="match status" value="1"/>
</dbReference>
<dbReference type="Proteomes" id="UP001293593">
    <property type="component" value="Unassembled WGS sequence"/>
</dbReference>
<dbReference type="GO" id="GO:0009451">
    <property type="term" value="P:RNA modification"/>
    <property type="evidence" value="ECO:0007669"/>
    <property type="project" value="InterPro"/>
</dbReference>